<accession>A0ABZ1C4V5</accession>
<protein>
    <submittedName>
        <fullName evidence="2">Helix-turn-helix domain-containing protein</fullName>
    </submittedName>
</protein>
<name>A0ABZ1C4V5_9BACT</name>
<dbReference type="InterPro" id="IPR055247">
    <property type="entry name" value="InsJ-like_HTH"/>
</dbReference>
<keyword evidence="3" id="KW-1185">Reference proteome</keyword>
<reference evidence="2 3" key="1">
    <citation type="submission" date="2021-08" db="EMBL/GenBank/DDBJ databases">
        <authorList>
            <person name="Zhang D."/>
            <person name="Zhang A."/>
            <person name="Wang L."/>
        </authorList>
    </citation>
    <scope>NUCLEOTIDE SEQUENCE [LARGE SCALE GENOMIC DNA]</scope>
    <source>
        <strain evidence="2 3">WL0086</strain>
    </source>
</reference>
<evidence type="ECO:0000259" key="1">
    <source>
        <dbReference type="Pfam" id="PF13518"/>
    </source>
</evidence>
<evidence type="ECO:0000313" key="2">
    <source>
        <dbReference type="EMBL" id="WRQ86273.1"/>
    </source>
</evidence>
<organism evidence="2 3">
    <name type="scientific">Actomonas aquatica</name>
    <dbReference type="NCBI Taxonomy" id="2866162"/>
    <lineage>
        <taxon>Bacteria</taxon>
        <taxon>Pseudomonadati</taxon>
        <taxon>Verrucomicrobiota</taxon>
        <taxon>Opitutia</taxon>
        <taxon>Opitutales</taxon>
        <taxon>Opitutaceae</taxon>
        <taxon>Actomonas</taxon>
    </lineage>
</organism>
<dbReference type="Pfam" id="PF13518">
    <property type="entry name" value="HTH_28"/>
    <property type="match status" value="1"/>
</dbReference>
<proteinExistence type="predicted"/>
<gene>
    <name evidence="2" type="ORF">K1X11_015770</name>
</gene>
<dbReference type="EMBL" id="CP139781">
    <property type="protein sequence ID" value="WRQ86273.1"/>
    <property type="molecule type" value="Genomic_DNA"/>
</dbReference>
<evidence type="ECO:0000313" key="3">
    <source>
        <dbReference type="Proteomes" id="UP000738431"/>
    </source>
</evidence>
<dbReference type="InterPro" id="IPR009057">
    <property type="entry name" value="Homeodomain-like_sf"/>
</dbReference>
<dbReference type="SUPFAM" id="SSF46689">
    <property type="entry name" value="Homeodomain-like"/>
    <property type="match status" value="1"/>
</dbReference>
<reference evidence="2 3" key="2">
    <citation type="submission" date="2023-12" db="EMBL/GenBank/DDBJ databases">
        <title>Description of an unclassified Opitutus bacterium of Verrucomicrobiota.</title>
        <authorList>
            <person name="Zhang D.-F."/>
        </authorList>
    </citation>
    <scope>NUCLEOTIDE SEQUENCE [LARGE SCALE GENOMIC DNA]</scope>
    <source>
        <strain evidence="2 3">WL0086</strain>
    </source>
</reference>
<dbReference type="InterPro" id="IPR036388">
    <property type="entry name" value="WH-like_DNA-bd_sf"/>
</dbReference>
<dbReference type="RefSeq" id="WP_221031202.1">
    <property type="nucleotide sequence ID" value="NZ_CP139781.1"/>
</dbReference>
<feature type="domain" description="Insertion element IS150 protein InsJ-like helix-turn-helix" evidence="1">
    <location>
        <begin position="4"/>
        <end position="52"/>
    </location>
</feature>
<dbReference type="Gene3D" id="1.10.10.10">
    <property type="entry name" value="Winged helix-like DNA-binding domain superfamily/Winged helix DNA-binding domain"/>
    <property type="match status" value="1"/>
</dbReference>
<dbReference type="Proteomes" id="UP000738431">
    <property type="component" value="Chromosome"/>
</dbReference>
<sequence>MRSRFIKLVEEGSLTFTQVCARFGISRKTGYKWLKRFREQGDAGLHELSRAPLQHGRRVAPAIERAVRAVLERHPEWSDGKVRAALAADGLEPLPALGTIEAIRQRPERGRVAVDASRLQVNDVWRLVVGPASVAFGVNHRGYALWDEATGFVLAADVLPEDGEGGRRTLVRRACAQHGLPTRLRWPVEALLEEAGTLGYHTPETVELMRQGVQVEFVAEAVVLPVANVNAEADEAVWGALRERLRHLPAGADLGGLGRRAGGESREVGEAVFVREWRESLPRWRGRLSAWADGHNAGARDAAGALTGPATRYRPSRRGWREAGAVAADAGAAESTRRVSEKGLLHFEGQRWLLGRAFAGCDVELSALPETGRWRVSFAGQALGWLESADALDGDEWGPPQRVRALEVVTANAKIR</sequence>